<dbReference type="GO" id="GO:0016787">
    <property type="term" value="F:hydrolase activity"/>
    <property type="evidence" value="ECO:0007669"/>
    <property type="project" value="InterPro"/>
</dbReference>
<dbReference type="Pfam" id="PF00034">
    <property type="entry name" value="Cytochrom_C"/>
    <property type="match status" value="1"/>
</dbReference>
<dbReference type="RefSeq" id="WP_145348396.1">
    <property type="nucleotide sequence ID" value="NZ_CP036261.1"/>
</dbReference>
<keyword evidence="9" id="KW-1185">Reference proteome</keyword>
<accession>A0A517M6W6</accession>
<proteinExistence type="predicted"/>
<dbReference type="EMBL" id="CP036261">
    <property type="protein sequence ID" value="QDS90613.1"/>
    <property type="molecule type" value="Genomic_DNA"/>
</dbReference>
<dbReference type="GO" id="GO:0020037">
    <property type="term" value="F:heme binding"/>
    <property type="evidence" value="ECO:0007669"/>
    <property type="project" value="InterPro"/>
</dbReference>
<dbReference type="PANTHER" id="PTHR33546">
    <property type="entry name" value="LARGE, MULTIFUNCTIONAL SECRETED PROTEIN-RELATED"/>
    <property type="match status" value="1"/>
</dbReference>
<protein>
    <submittedName>
        <fullName evidence="8">Cytochrome c6</fullName>
    </submittedName>
</protein>
<dbReference type="KEGG" id="ruv:EC9_48270"/>
<dbReference type="InterPro" id="IPR010496">
    <property type="entry name" value="AL/BT2_dom"/>
</dbReference>
<dbReference type="Gene3D" id="2.60.120.560">
    <property type="entry name" value="Exo-inulinase, domain 1"/>
    <property type="match status" value="1"/>
</dbReference>
<feature type="chain" id="PRO_5021815399" evidence="5">
    <location>
        <begin position="20"/>
        <end position="1190"/>
    </location>
</feature>
<dbReference type="SUPFAM" id="SSF56988">
    <property type="entry name" value="Anthrax protective antigen"/>
    <property type="match status" value="1"/>
</dbReference>
<dbReference type="SUPFAM" id="SSF48695">
    <property type="entry name" value="Multiheme cytochromes"/>
    <property type="match status" value="1"/>
</dbReference>
<dbReference type="Gene3D" id="3.90.182.10">
    <property type="entry name" value="Toxin - Anthrax Protective Antigen,domain 1"/>
    <property type="match status" value="1"/>
</dbReference>
<feature type="domain" description="Cytochrome c" evidence="6">
    <location>
        <begin position="320"/>
        <end position="409"/>
    </location>
</feature>
<dbReference type="PROSITE" id="PS51007">
    <property type="entry name" value="CYTC"/>
    <property type="match status" value="3"/>
</dbReference>
<feature type="domain" description="PA14" evidence="7">
    <location>
        <begin position="506"/>
        <end position="643"/>
    </location>
</feature>
<evidence type="ECO:0000256" key="4">
    <source>
        <dbReference type="PROSITE-ProRule" id="PRU00433"/>
    </source>
</evidence>
<dbReference type="SMART" id="SM00758">
    <property type="entry name" value="PA14"/>
    <property type="match status" value="1"/>
</dbReference>
<dbReference type="AlphaFoldDB" id="A0A517M6W6"/>
<dbReference type="GO" id="GO:0046872">
    <property type="term" value="F:metal ion binding"/>
    <property type="evidence" value="ECO:0007669"/>
    <property type="project" value="UniProtKB-KW"/>
</dbReference>
<gene>
    <name evidence="8" type="primary">petJ</name>
    <name evidence="8" type="ORF">EC9_48270</name>
</gene>
<evidence type="ECO:0000256" key="2">
    <source>
        <dbReference type="ARBA" id="ARBA00022723"/>
    </source>
</evidence>
<evidence type="ECO:0000313" key="9">
    <source>
        <dbReference type="Proteomes" id="UP000319557"/>
    </source>
</evidence>
<dbReference type="PROSITE" id="PS51820">
    <property type="entry name" value="PA14"/>
    <property type="match status" value="1"/>
</dbReference>
<sequence length="1190" mass="129119" precursor="true">MRIALCSLLTALICSVAWSQPTTYATPEAAAEDPDFATQGEYVGPKRAMQVIALGDGEFEAVIYAGGLPGDGWDKTPPQRVPLDADAVLDLVDANQMQRVDRKSPTLGQQPPAGAIVMFDGTTETMEAHWQSGRMTDDGLLIEGVTSKDRFDDFRLHLEFRTPFMPAARGQARGNSGVYYQGRYETQVLDSFGLAGAMNETGGIYTIRDPDLNMCFPPLAWQTYDADFTAARYDDAGKKTADAKLTVRLNGVIVQQNVALPHKTRAAPNDEGPQPGPLYLQNHGNPVRFRNIWVQPRDADKEARRPRVPGFERFATSAGGDAALGGHLLISELGCAACHLQAKPAVAAKQAPILDSVGSRIRPDHLLAFIGDPHGEKPGTTMPDLLAGLEPQQRDATVRALASYLVSTGVVVDRVGDPVAAGRGKELFHMIGCTACHAPQDGTVVSDATTIPLGKLGQKYTFDSLVGFLKQPHATRPSGRMPSFGFQDGEAEDLATYLLREVILGEAGVNTKATFYEGSWKTLPDFETLTAEKEVETFGLDIEASGRTDRFAARFDSYFIAPKRAKYKFHLGSDDGSRVLVDGKQVVLYDGIHPHGTRTAEVLLEQGVHELRVEYFEFAGYESLTLEIEGGGLNRITIDSILSLDPSGQMAEPLFKSTFQPDLKLVQQGRELFTSVGCAACHQLKSLPTDATKSLVAPAMKSLDTSAGCLAETPVAGLPNFDLNVAQRQAIGRAIDELRAGPQEIDAAGLVHQTMATMNCYACHSRDKIGGPEATRDAVFKTTMQEMGDEGRLPPPLTGVGDKLKSDYITQILNKGADERPYMLANMPGFGTHNLPGFVDALVALDQKSEAEIAAIDQPRDELLSAGRMLAGNKGLSCVKCHTFGGQGAPGIGAIDMQRMTSRLREDWFHRYLMSPQTYRPGTRMPASFPDGKSVVPDLYEGHPNTQIGALWTYLADGSKARPPIGVEKELIELIPEERPIIYRNFIEGLTPRGIAVGYPQRVHIAWDAGTMSLALAWKGAFIDASKHWVGRGPGKQGPLGDAIRSLEKVAPLARLDAIDAPWPTEDLREQGYRFLGYRLNPSGQPTFRYRAGEVTVEDTPLPEVDDSGAVSLRRQLQLTGPADTAGLTLRVAAGKKIEAADDGWYRVDGEYSIRIDGPAELVSVGDGQELRVPVSLENGTATIEEQIRW</sequence>
<dbReference type="InterPro" id="IPR036280">
    <property type="entry name" value="Multihaem_cyt_sf"/>
</dbReference>
<dbReference type="Pfam" id="PF06439">
    <property type="entry name" value="3keto-disac_hyd"/>
    <property type="match status" value="1"/>
</dbReference>
<keyword evidence="3 4" id="KW-0408">Iron</keyword>
<evidence type="ECO:0000256" key="5">
    <source>
        <dbReference type="SAM" id="SignalP"/>
    </source>
</evidence>
<dbReference type="Pfam" id="PF07691">
    <property type="entry name" value="PA14"/>
    <property type="match status" value="1"/>
</dbReference>
<organism evidence="8 9">
    <name type="scientific">Rosistilla ulvae</name>
    <dbReference type="NCBI Taxonomy" id="1930277"/>
    <lineage>
        <taxon>Bacteria</taxon>
        <taxon>Pseudomonadati</taxon>
        <taxon>Planctomycetota</taxon>
        <taxon>Planctomycetia</taxon>
        <taxon>Pirellulales</taxon>
        <taxon>Pirellulaceae</taxon>
        <taxon>Rosistilla</taxon>
    </lineage>
</organism>
<name>A0A517M6W6_9BACT</name>
<evidence type="ECO:0000256" key="3">
    <source>
        <dbReference type="ARBA" id="ARBA00023004"/>
    </source>
</evidence>
<dbReference type="PANTHER" id="PTHR33546:SF1">
    <property type="entry name" value="LARGE, MULTIFUNCTIONAL SECRETED PROTEIN"/>
    <property type="match status" value="1"/>
</dbReference>
<feature type="domain" description="Cytochrome c" evidence="6">
    <location>
        <begin position="736"/>
        <end position="850"/>
    </location>
</feature>
<dbReference type="GO" id="GO:0009055">
    <property type="term" value="F:electron transfer activity"/>
    <property type="evidence" value="ECO:0007669"/>
    <property type="project" value="InterPro"/>
</dbReference>
<dbReference type="Proteomes" id="UP000319557">
    <property type="component" value="Chromosome"/>
</dbReference>
<evidence type="ECO:0000259" key="7">
    <source>
        <dbReference type="PROSITE" id="PS51820"/>
    </source>
</evidence>
<evidence type="ECO:0000256" key="1">
    <source>
        <dbReference type="ARBA" id="ARBA00022617"/>
    </source>
</evidence>
<dbReference type="InterPro" id="IPR009056">
    <property type="entry name" value="Cyt_c-like_dom"/>
</dbReference>
<dbReference type="Gene3D" id="1.10.760.10">
    <property type="entry name" value="Cytochrome c-like domain"/>
    <property type="match status" value="3"/>
</dbReference>
<keyword evidence="2 4" id="KW-0479">Metal-binding</keyword>
<evidence type="ECO:0000259" key="6">
    <source>
        <dbReference type="PROSITE" id="PS51007"/>
    </source>
</evidence>
<feature type="signal peptide" evidence="5">
    <location>
        <begin position="1"/>
        <end position="19"/>
    </location>
</feature>
<dbReference type="SUPFAM" id="SSF46626">
    <property type="entry name" value="Cytochrome c"/>
    <property type="match status" value="3"/>
</dbReference>
<evidence type="ECO:0000313" key="8">
    <source>
        <dbReference type="EMBL" id="QDS90613.1"/>
    </source>
</evidence>
<keyword evidence="1 4" id="KW-0349">Heme</keyword>
<dbReference type="InterPro" id="IPR036909">
    <property type="entry name" value="Cyt_c-like_dom_sf"/>
</dbReference>
<dbReference type="InterPro" id="IPR037524">
    <property type="entry name" value="PA14/GLEYA"/>
</dbReference>
<feature type="domain" description="Cytochrome c" evidence="6">
    <location>
        <begin position="419"/>
        <end position="502"/>
    </location>
</feature>
<dbReference type="OrthoDB" id="9804649at2"/>
<dbReference type="InterPro" id="IPR011658">
    <property type="entry name" value="PA14_dom"/>
</dbReference>
<keyword evidence="5" id="KW-0732">Signal</keyword>
<reference evidence="8 9" key="1">
    <citation type="submission" date="2019-02" db="EMBL/GenBank/DDBJ databases">
        <title>Deep-cultivation of Planctomycetes and their phenomic and genomic characterization uncovers novel biology.</title>
        <authorList>
            <person name="Wiegand S."/>
            <person name="Jogler M."/>
            <person name="Boedeker C."/>
            <person name="Pinto D."/>
            <person name="Vollmers J."/>
            <person name="Rivas-Marin E."/>
            <person name="Kohn T."/>
            <person name="Peeters S.H."/>
            <person name="Heuer A."/>
            <person name="Rast P."/>
            <person name="Oberbeckmann S."/>
            <person name="Bunk B."/>
            <person name="Jeske O."/>
            <person name="Meyerdierks A."/>
            <person name="Storesund J.E."/>
            <person name="Kallscheuer N."/>
            <person name="Luecker S."/>
            <person name="Lage O.M."/>
            <person name="Pohl T."/>
            <person name="Merkel B.J."/>
            <person name="Hornburger P."/>
            <person name="Mueller R.-W."/>
            <person name="Bruemmer F."/>
            <person name="Labrenz M."/>
            <person name="Spormann A.M."/>
            <person name="Op den Camp H."/>
            <person name="Overmann J."/>
            <person name="Amann R."/>
            <person name="Jetten M.S.M."/>
            <person name="Mascher T."/>
            <person name="Medema M.H."/>
            <person name="Devos D.P."/>
            <person name="Kaster A.-K."/>
            <person name="Ovreas L."/>
            <person name="Rohde M."/>
            <person name="Galperin M.Y."/>
            <person name="Jogler C."/>
        </authorList>
    </citation>
    <scope>NUCLEOTIDE SEQUENCE [LARGE SCALE GENOMIC DNA]</scope>
    <source>
        <strain evidence="8 9">EC9</strain>
    </source>
</reference>